<evidence type="ECO:0000313" key="12">
    <source>
        <dbReference type="EMBL" id="KZP22041.1"/>
    </source>
</evidence>
<feature type="region of interest" description="Disordered" evidence="11">
    <location>
        <begin position="754"/>
        <end position="802"/>
    </location>
</feature>
<dbReference type="GO" id="GO:0032220">
    <property type="term" value="P:plasma membrane fusion involved in cytogamy"/>
    <property type="evidence" value="ECO:0007669"/>
    <property type="project" value="TreeGrafter"/>
</dbReference>
<proteinExistence type="inferred from homology"/>
<evidence type="ECO:0000256" key="2">
    <source>
        <dbReference type="ARBA" id="ARBA00004651"/>
    </source>
</evidence>
<evidence type="ECO:0000256" key="8">
    <source>
        <dbReference type="ARBA" id="ARBA00023136"/>
    </source>
</evidence>
<keyword evidence="4 10" id="KW-1003">Cell membrane</keyword>
<keyword evidence="9" id="KW-0325">Glycoprotein</keyword>
<feature type="transmembrane region" description="Helical" evidence="10">
    <location>
        <begin position="318"/>
        <end position="339"/>
    </location>
</feature>
<keyword evidence="13" id="KW-1185">Reference proteome</keyword>
<dbReference type="OrthoDB" id="10248838at2759"/>
<protein>
    <recommendedName>
        <fullName evidence="10">Plasma membrane fusion protein PRM1</fullName>
    </recommendedName>
</protein>
<keyword evidence="7 10" id="KW-1133">Transmembrane helix</keyword>
<feature type="compositionally biased region" description="Polar residues" evidence="11">
    <location>
        <begin position="617"/>
        <end position="635"/>
    </location>
</feature>
<dbReference type="GO" id="GO:0005886">
    <property type="term" value="C:plasma membrane"/>
    <property type="evidence" value="ECO:0007669"/>
    <property type="project" value="UniProtKB-SubCell"/>
</dbReference>
<dbReference type="EMBL" id="KV417542">
    <property type="protein sequence ID" value="KZP22041.1"/>
    <property type="molecule type" value="Genomic_DNA"/>
</dbReference>
<accession>A0A166KM10</accession>
<feature type="non-terminal residue" evidence="12">
    <location>
        <position position="945"/>
    </location>
</feature>
<dbReference type="STRING" id="436010.A0A166KM10"/>
<feature type="transmembrane region" description="Helical" evidence="10">
    <location>
        <begin position="530"/>
        <end position="552"/>
    </location>
</feature>
<feature type="transmembrane region" description="Helical" evidence="10">
    <location>
        <begin position="27"/>
        <end position="46"/>
    </location>
</feature>
<comment type="similarity">
    <text evidence="3 10">Belongs to the PRM1 family.</text>
</comment>
<dbReference type="InterPro" id="IPR026777">
    <property type="entry name" value="PRM1"/>
</dbReference>
<evidence type="ECO:0000256" key="7">
    <source>
        <dbReference type="ARBA" id="ARBA00022989"/>
    </source>
</evidence>
<dbReference type="GO" id="GO:0043332">
    <property type="term" value="C:mating projection tip"/>
    <property type="evidence" value="ECO:0007669"/>
    <property type="project" value="UniProtKB-UniRule"/>
</dbReference>
<evidence type="ECO:0000313" key="13">
    <source>
        <dbReference type="Proteomes" id="UP000076532"/>
    </source>
</evidence>
<comment type="caution">
    <text evidence="10">Lacks conserved residue(s) required for the propagation of feature annotation.</text>
</comment>
<keyword evidence="8 10" id="KW-0472">Membrane</keyword>
<sequence length="945" mass="103182">MPRYMAVATNQQIADAANATMNGAREALILALTIMEVIINFIVDIYRSTFLCFLELVVRGGLGILIGFVSEINSFLTSTFGTIRTSIQSDVGTANSAITTAINAINKVNPFGNINVPQISIPSLDALSNVTLPTDFTTALQNLNNSLPTVSDLKDKVDALLDTPFEALKADINNTFIGLNFDASVLPIPEQNTLSFCDQLDTSIVDDLGRDLLKAAKIGLIIVILIILLLLVASSLFEWYKWFCLQRHLEYTREAWRNDPTIYHVPGAGQAAPAMTLTNHNLMVLQANGAHPLLMRIANAISARFRLSPSQHIHLSWFFHYVFHPPALACFLIGFFGLLSVQMQLFAVGPIEAKYQAQSAGAASDFSNTIAASINASMYNQSSTYANGINSHVNAIQSTINNGLFGWVNGTTTTLNNSLNTFYDDIQNTVTTVFNGTVLESPAQEFIKCFIGSKVDALEEALTFLHNNLNVQMPTVNESVLVLSPASVNEVTQPIATAAIGGGNNSTNPNEGLVGRLVNTYVQSLKSERIMFAIFMGLWGIVVLMALAIIWWHSYGQQMLAKRGKKRWQREQRVGIADIAMPVPRLAANIDVDDEKAVDTHVNLRSFTPLPEEPKSASYNPFSRSLAPTPTTPTTEKQREEKFDKSLESFFDYGPPPVAPKSNKLFAIGRKSVGAERFIGDYRPPVTEGEDKQRANWLKRMKTSLFTTGQPEAAPQRAEAEDADPQHLKNRLRPYLTISIASAAVLQPGVRAEQSAEMGPVSHWSSSPTPKHSKPWLSLPHMSPKAPPPGLPPMRPEVKRNPSVPVDVLSPDDDSTFPASRQPAPAPIAIPLHYGGFDSNRGVDASSQSPFASPFDSPLDTSQPIPPLRPFSNLAPPRDWHRRSTSVPAPGAFKYAGHRDASKTVMVSDPRKSSNAVPVNPFATPFDDDARVNYAYVAGNPFVPA</sequence>
<dbReference type="PANTHER" id="PTHR31030:SF1">
    <property type="entry name" value="PLASMA MEMBRANE FUSION PROTEIN PRM1"/>
    <property type="match status" value="1"/>
</dbReference>
<keyword evidence="5 10" id="KW-0812">Transmembrane</keyword>
<feature type="region of interest" description="Disordered" evidence="11">
    <location>
        <begin position="607"/>
        <end position="640"/>
    </location>
</feature>
<evidence type="ECO:0000256" key="4">
    <source>
        <dbReference type="ARBA" id="ARBA00022475"/>
    </source>
</evidence>
<feature type="transmembrane region" description="Helical" evidence="10">
    <location>
        <begin position="218"/>
        <end position="237"/>
    </location>
</feature>
<dbReference type="PANTHER" id="PTHR31030">
    <property type="entry name" value="PLASMA MEMBRANE FUSION PROTEIN PRM1"/>
    <property type="match status" value="1"/>
</dbReference>
<evidence type="ECO:0000256" key="3">
    <source>
        <dbReference type="ARBA" id="ARBA00010780"/>
    </source>
</evidence>
<reference evidence="12 13" key="1">
    <citation type="journal article" date="2016" name="Mol. Biol. Evol.">
        <title>Comparative Genomics of Early-Diverging Mushroom-Forming Fungi Provides Insights into the Origins of Lignocellulose Decay Capabilities.</title>
        <authorList>
            <person name="Nagy L.G."/>
            <person name="Riley R."/>
            <person name="Tritt A."/>
            <person name="Adam C."/>
            <person name="Daum C."/>
            <person name="Floudas D."/>
            <person name="Sun H."/>
            <person name="Yadav J.S."/>
            <person name="Pangilinan J."/>
            <person name="Larsson K.H."/>
            <person name="Matsuura K."/>
            <person name="Barry K."/>
            <person name="Labutti K."/>
            <person name="Kuo R."/>
            <person name="Ohm R.A."/>
            <person name="Bhattacharya S.S."/>
            <person name="Shirouzu T."/>
            <person name="Yoshinaga Y."/>
            <person name="Martin F.M."/>
            <person name="Grigoriev I.V."/>
            <person name="Hibbett D.S."/>
        </authorList>
    </citation>
    <scope>NUCLEOTIDE SEQUENCE [LARGE SCALE GENOMIC DNA]</scope>
    <source>
        <strain evidence="12 13">CBS 109695</strain>
    </source>
</reference>
<comment type="subcellular location">
    <subcellularLocation>
        <location evidence="2 10">Cell membrane</location>
        <topology evidence="2 10">Multi-pass membrane protein</topology>
    </subcellularLocation>
</comment>
<feature type="compositionally biased region" description="Pro residues" evidence="11">
    <location>
        <begin position="785"/>
        <end position="795"/>
    </location>
</feature>
<dbReference type="Proteomes" id="UP000076532">
    <property type="component" value="Unassembled WGS sequence"/>
</dbReference>
<evidence type="ECO:0000256" key="9">
    <source>
        <dbReference type="ARBA" id="ARBA00023180"/>
    </source>
</evidence>
<keyword evidence="6 10" id="KW-0184">Conjugation</keyword>
<gene>
    <name evidence="12" type="ORF">FIBSPDRAFT_859893</name>
</gene>
<name>A0A166KM10_9AGAM</name>
<feature type="region of interest" description="Disordered" evidence="11">
    <location>
        <begin position="844"/>
        <end position="863"/>
    </location>
</feature>
<dbReference type="AlphaFoldDB" id="A0A166KM10"/>
<evidence type="ECO:0000256" key="11">
    <source>
        <dbReference type="SAM" id="MobiDB-lite"/>
    </source>
</evidence>
<comment type="function">
    <text evidence="1 10">Involved in cell fusion during mating by stabilizing the plasma membrane fusion event.</text>
</comment>
<organism evidence="12 13">
    <name type="scientific">Athelia psychrophila</name>
    <dbReference type="NCBI Taxonomy" id="1759441"/>
    <lineage>
        <taxon>Eukaryota</taxon>
        <taxon>Fungi</taxon>
        <taxon>Dikarya</taxon>
        <taxon>Basidiomycota</taxon>
        <taxon>Agaricomycotina</taxon>
        <taxon>Agaricomycetes</taxon>
        <taxon>Agaricomycetidae</taxon>
        <taxon>Atheliales</taxon>
        <taxon>Atheliaceae</taxon>
        <taxon>Athelia</taxon>
    </lineage>
</organism>
<evidence type="ECO:0000256" key="5">
    <source>
        <dbReference type="ARBA" id="ARBA00022692"/>
    </source>
</evidence>
<evidence type="ECO:0000256" key="10">
    <source>
        <dbReference type="RuleBase" id="RU366035"/>
    </source>
</evidence>
<evidence type="ECO:0000256" key="6">
    <source>
        <dbReference type="ARBA" id="ARBA00022971"/>
    </source>
</evidence>
<evidence type="ECO:0000256" key="1">
    <source>
        <dbReference type="ARBA" id="ARBA00002512"/>
    </source>
</evidence>